<dbReference type="Pfam" id="PF01451">
    <property type="entry name" value="LMWPc"/>
    <property type="match status" value="1"/>
</dbReference>
<dbReference type="RefSeq" id="WP_188451498.1">
    <property type="nucleotide sequence ID" value="NZ_BMFS01000003.1"/>
</dbReference>
<keyword evidence="3" id="KW-0378">Hydrolase</keyword>
<dbReference type="PRINTS" id="PR00719">
    <property type="entry name" value="LMWPTPASE"/>
</dbReference>
<comment type="similarity">
    <text evidence="1">Belongs to the low molecular weight phosphotyrosine protein phosphatase family.</text>
</comment>
<dbReference type="PANTHER" id="PTHR11717:SF7">
    <property type="entry name" value="LOW MOLECULAR WEIGHT PHOSPHOTYROSINE PROTEIN PHOSPHATASE"/>
    <property type="match status" value="1"/>
</dbReference>
<dbReference type="EC" id="3.1.3.48" evidence="2"/>
<name>A0ABQ1XL65_9PROT</name>
<dbReference type="SMART" id="SM00226">
    <property type="entry name" value="LMWPc"/>
    <property type="match status" value="1"/>
</dbReference>
<dbReference type="Gene3D" id="3.40.50.2300">
    <property type="match status" value="1"/>
</dbReference>
<sequence length="156" mass="17317">MNRRTVSVLFVCTGNICRSPMAQGVAEIMAAKLNKPMMFDSAGTGDWHAGEAPDPRAVEAAARRGYDIADQRARALSDEDFARFDHIIGMDAGHKRWLVTARDVRRLEDRPVSMLMDWSVGLAGRDVPDPYYGDEAAFEHALDLIEKGVDGLIRRV</sequence>
<dbReference type="InterPro" id="IPR036196">
    <property type="entry name" value="Ptyr_pPase_sf"/>
</dbReference>
<evidence type="ECO:0000256" key="3">
    <source>
        <dbReference type="ARBA" id="ARBA00022801"/>
    </source>
</evidence>
<evidence type="ECO:0000313" key="6">
    <source>
        <dbReference type="EMBL" id="GGG96697.1"/>
    </source>
</evidence>
<keyword evidence="4" id="KW-0904">Protein phosphatase</keyword>
<evidence type="ECO:0000256" key="4">
    <source>
        <dbReference type="ARBA" id="ARBA00022912"/>
    </source>
</evidence>
<dbReference type="Proteomes" id="UP000648722">
    <property type="component" value="Unassembled WGS sequence"/>
</dbReference>
<evidence type="ECO:0000256" key="2">
    <source>
        <dbReference type="ARBA" id="ARBA00013064"/>
    </source>
</evidence>
<dbReference type="InterPro" id="IPR017867">
    <property type="entry name" value="Tyr_phospatase_low_mol_wt"/>
</dbReference>
<feature type="domain" description="Phosphotyrosine protein phosphatase I" evidence="5">
    <location>
        <begin position="6"/>
        <end position="155"/>
    </location>
</feature>
<dbReference type="SUPFAM" id="SSF52788">
    <property type="entry name" value="Phosphotyrosine protein phosphatases I"/>
    <property type="match status" value="1"/>
</dbReference>
<protein>
    <recommendedName>
        <fullName evidence="2">protein-tyrosine-phosphatase</fullName>
        <ecNumber evidence="2">3.1.3.48</ecNumber>
    </recommendedName>
</protein>
<organism evidence="6 7">
    <name type="scientific">Glycocaulis albus</name>
    <dbReference type="NCBI Taxonomy" id="1382801"/>
    <lineage>
        <taxon>Bacteria</taxon>
        <taxon>Pseudomonadati</taxon>
        <taxon>Pseudomonadota</taxon>
        <taxon>Alphaproteobacteria</taxon>
        <taxon>Maricaulales</taxon>
        <taxon>Maricaulaceae</taxon>
        <taxon>Glycocaulis</taxon>
    </lineage>
</organism>
<dbReference type="InterPro" id="IPR050438">
    <property type="entry name" value="LMW_PTPase"/>
</dbReference>
<reference evidence="7" key="1">
    <citation type="journal article" date="2019" name="Int. J. Syst. Evol. Microbiol.">
        <title>The Global Catalogue of Microorganisms (GCM) 10K type strain sequencing project: providing services to taxonomists for standard genome sequencing and annotation.</title>
        <authorList>
            <consortium name="The Broad Institute Genomics Platform"/>
            <consortium name="The Broad Institute Genome Sequencing Center for Infectious Disease"/>
            <person name="Wu L."/>
            <person name="Ma J."/>
        </authorList>
    </citation>
    <scope>NUCLEOTIDE SEQUENCE [LARGE SCALE GENOMIC DNA]</scope>
    <source>
        <strain evidence="7">CGMCC 1.12766</strain>
    </source>
</reference>
<keyword evidence="7" id="KW-1185">Reference proteome</keyword>
<dbReference type="EMBL" id="BMFS01000003">
    <property type="protein sequence ID" value="GGG96697.1"/>
    <property type="molecule type" value="Genomic_DNA"/>
</dbReference>
<evidence type="ECO:0000256" key="1">
    <source>
        <dbReference type="ARBA" id="ARBA00011063"/>
    </source>
</evidence>
<accession>A0ABQ1XL65</accession>
<evidence type="ECO:0000259" key="5">
    <source>
        <dbReference type="SMART" id="SM00226"/>
    </source>
</evidence>
<dbReference type="PANTHER" id="PTHR11717">
    <property type="entry name" value="LOW MOLECULAR WEIGHT PROTEIN TYROSINE PHOSPHATASE"/>
    <property type="match status" value="1"/>
</dbReference>
<dbReference type="InterPro" id="IPR023485">
    <property type="entry name" value="Ptyr_pPase"/>
</dbReference>
<comment type="caution">
    <text evidence="6">The sequence shown here is derived from an EMBL/GenBank/DDBJ whole genome shotgun (WGS) entry which is preliminary data.</text>
</comment>
<proteinExistence type="inferred from homology"/>
<gene>
    <name evidence="6" type="primary">ptpA</name>
    <name evidence="6" type="ORF">GCM10007420_10490</name>
</gene>
<dbReference type="CDD" id="cd16343">
    <property type="entry name" value="LMWPTP"/>
    <property type="match status" value="1"/>
</dbReference>
<evidence type="ECO:0000313" key="7">
    <source>
        <dbReference type="Proteomes" id="UP000648722"/>
    </source>
</evidence>